<name>A0ABX7PXW6_9ENTR</name>
<gene>
    <name evidence="1" type="ORF">AWR26_25040</name>
</gene>
<sequence>MTYTELSSESEGPFVLVHQEGLRQYRLEICRIARKRGDCSGLMIPVRTYLSSSQA</sequence>
<dbReference type="RefSeq" id="WP_156525213.1">
    <property type="nucleotide sequence ID" value="NZ_CP014007.2"/>
</dbReference>
<evidence type="ECO:0000313" key="2">
    <source>
        <dbReference type="Proteomes" id="UP000078227"/>
    </source>
</evidence>
<accession>A0ABX7PXW6</accession>
<proteinExistence type="predicted"/>
<protein>
    <submittedName>
        <fullName evidence="1">Uncharacterized protein</fullName>
    </submittedName>
</protein>
<reference evidence="1 2" key="1">
    <citation type="submission" date="2021-03" db="EMBL/GenBank/DDBJ databases">
        <authorList>
            <person name="Li Y."/>
            <person name="Li S."/>
            <person name="Chen M."/>
            <person name="Peng G."/>
            <person name="Tan Z."/>
            <person name="An Q."/>
        </authorList>
    </citation>
    <scope>NUCLEOTIDE SEQUENCE [LARGE SCALE GENOMIC DNA]</scope>
    <source>
        <strain evidence="1 2">Ola 51</strain>
    </source>
</reference>
<dbReference type="Proteomes" id="UP000078227">
    <property type="component" value="Chromosome"/>
</dbReference>
<keyword evidence="2" id="KW-1185">Reference proteome</keyword>
<evidence type="ECO:0000313" key="1">
    <source>
        <dbReference type="EMBL" id="QSV12320.1"/>
    </source>
</evidence>
<dbReference type="EMBL" id="CP014007">
    <property type="protein sequence ID" value="QSV12320.1"/>
    <property type="molecule type" value="Genomic_DNA"/>
</dbReference>
<organism evidence="1 2">
    <name type="scientific">Kosakonia oryzae</name>
    <dbReference type="NCBI Taxonomy" id="497725"/>
    <lineage>
        <taxon>Bacteria</taxon>
        <taxon>Pseudomonadati</taxon>
        <taxon>Pseudomonadota</taxon>
        <taxon>Gammaproteobacteria</taxon>
        <taxon>Enterobacterales</taxon>
        <taxon>Enterobacteriaceae</taxon>
        <taxon>Kosakonia</taxon>
    </lineage>
</organism>